<name>A0ABR5BUG9_9TREE</name>
<organism evidence="1 2">
    <name type="scientific">Cryptococcus gattii EJB2</name>
    <dbReference type="NCBI Taxonomy" id="1296103"/>
    <lineage>
        <taxon>Eukaryota</taxon>
        <taxon>Fungi</taxon>
        <taxon>Dikarya</taxon>
        <taxon>Basidiomycota</taxon>
        <taxon>Agaricomycotina</taxon>
        <taxon>Tremellomycetes</taxon>
        <taxon>Tremellales</taxon>
        <taxon>Cryptococcaceae</taxon>
        <taxon>Cryptococcus</taxon>
        <taxon>Cryptococcus gattii species complex</taxon>
    </lineage>
</organism>
<gene>
    <name evidence="1" type="ORF">I306_03700</name>
</gene>
<sequence>MIIGHKGQWYVTPSSNPTPPSPIIAKEGGLYRLFGLHGELSCQD</sequence>
<keyword evidence="2" id="KW-1185">Reference proteome</keyword>
<evidence type="ECO:0000313" key="2">
    <source>
        <dbReference type="Proteomes" id="UP000054272"/>
    </source>
</evidence>
<dbReference type="Proteomes" id="UP000054272">
    <property type="component" value="Unassembled WGS sequence"/>
</dbReference>
<dbReference type="EMBL" id="KN848686">
    <property type="protein sequence ID" value="KIR79281.1"/>
    <property type="molecule type" value="Genomic_DNA"/>
</dbReference>
<accession>A0ABR5BUG9</accession>
<proteinExistence type="predicted"/>
<protein>
    <submittedName>
        <fullName evidence="1">Uncharacterized protein</fullName>
    </submittedName>
</protein>
<evidence type="ECO:0000313" key="1">
    <source>
        <dbReference type="EMBL" id="KIR79281.1"/>
    </source>
</evidence>
<reference evidence="1 2" key="1">
    <citation type="submission" date="2015-01" db="EMBL/GenBank/DDBJ databases">
        <title>The Genome Sequence of Cryptococcus gattii EJB2.</title>
        <authorList>
            <consortium name="The Broad Institute Genomics Platform"/>
            <person name="Cuomo C."/>
            <person name="Litvintseva A."/>
            <person name="Chen Y."/>
            <person name="Heitman J."/>
            <person name="Sun S."/>
            <person name="Springer D."/>
            <person name="Dromer F."/>
            <person name="Young S."/>
            <person name="Zeng Q."/>
            <person name="Gargeya S."/>
            <person name="Abouelleil A."/>
            <person name="Alvarado L."/>
            <person name="Chapman S.B."/>
            <person name="Gainer-Dewar J."/>
            <person name="Goldberg J."/>
            <person name="Griggs A."/>
            <person name="Gujja S."/>
            <person name="Hansen M."/>
            <person name="Howarth C."/>
            <person name="Imamovic A."/>
            <person name="Larimer J."/>
            <person name="Murphy C."/>
            <person name="Naylor J."/>
            <person name="Pearson M."/>
            <person name="Priest M."/>
            <person name="Roberts A."/>
            <person name="Saif S."/>
            <person name="Shea T."/>
            <person name="Sykes S."/>
            <person name="Wortman J."/>
            <person name="Nusbaum C."/>
            <person name="Birren B."/>
        </authorList>
    </citation>
    <scope>NUCLEOTIDE SEQUENCE [LARGE SCALE GENOMIC DNA]</scope>
    <source>
        <strain evidence="1 2">EJB2</strain>
    </source>
</reference>